<name>A0AAV7L684_PLEWA</name>
<dbReference type="InterPro" id="IPR051244">
    <property type="entry name" value="TCAF"/>
</dbReference>
<keyword evidence="4" id="KW-1185">Reference proteome</keyword>
<dbReference type="PROSITE" id="PS51723">
    <property type="entry name" value="PEPTIDASE_M60"/>
    <property type="match status" value="1"/>
</dbReference>
<sequence>MSPSEAFKALVAGVDKLDFTVKDSPCDLLLSGDKPFPLLVNSNGEVLVAASWYGKGRVLVLTHDEYLKSPKFSKLLQNAVRWLQSSPEAVIGVHSSLNFLLQSLTSAGIPAQSSENFSETFGVYCMDAYDDRQAGDLVAFLKRGGGILIGGQAWQWASSHGAKNVIPNFPGNRIIGVAGIHFTPNKGVKGMFPVPKEIPAVKLVIPHGVDATPDLKYLFDDVTHLNIKGSAVASELLVHGQLAFPVGLSDSHQCFLAAARYGNGRVMVTTHESYLSNSQLKKFLQNAVSWLDNGRKGKIGIESNVKGLHGLLSQDGIACEISGLVPNLSVYCCNAYSDRDAEKIHEFVAEGGGLLIGGHAWWWASQNKGKNAIADHPGNKILNRFGISILPSSMSGDNFPALCAEEDSKHYHFRSALFQFQQHIRNKDQPKAPLTSWLQRLRQDCATVMKVPVERCPMFAPFQRVFRRLVHKGGIPTACKENPVKSTSKEAMLLGLVCAIDDASPDGCCTSQLLLQPSPVPPSVPPISLEINANNPGPAAWVSTALYIPPAWTATVTLPSDVARKGLSVQIGCHSDNLNSADQFCRAPVVIRTYSVNEERVPVSCLWGGLLYFLVPENCNLGKVQVTVEGAVRAPFFRRGETCKSAWQTTIRHYPSPWAELATENIILTVPSDNVRSMEDPDVVLALWDRMMGSIAELAASSPHFPRPERFVTDVQISAGWMHAGYPIMCHLPSAKELTSADHITANGLWGPIHELGHNQQKREWEFSPHTTEATCNLWSVYVHENVLGIKRDKAHPALTPKSREERIQQFLKNGGKLKDWHVWTALETYLQLQEGFGWSPFIQLFSDYQKMKDVKNENNFKMNLWAEKFSLQVQKNLVPFFKSWDWPITDEVSKKLSSLPEWEENPMKRYLAKA</sequence>
<dbReference type="InterPro" id="IPR035423">
    <property type="entry name" value="M60-like_N"/>
</dbReference>
<dbReference type="EMBL" id="JANPWB010000016">
    <property type="protein sequence ID" value="KAJ1084858.1"/>
    <property type="molecule type" value="Genomic_DNA"/>
</dbReference>
<comment type="caution">
    <text evidence="3">The sequence shown here is derived from an EMBL/GenBank/DDBJ whole genome shotgun (WGS) entry which is preliminary data.</text>
</comment>
<comment type="similarity">
    <text evidence="1">Belongs to the TCAF family.</text>
</comment>
<dbReference type="AlphaFoldDB" id="A0AAV7L684"/>
<evidence type="ECO:0000256" key="1">
    <source>
        <dbReference type="ARBA" id="ARBA00009770"/>
    </source>
</evidence>
<dbReference type="Pfam" id="PF17291">
    <property type="entry name" value="M60-like_N"/>
    <property type="match status" value="1"/>
</dbReference>
<evidence type="ECO:0000313" key="4">
    <source>
        <dbReference type="Proteomes" id="UP001066276"/>
    </source>
</evidence>
<feature type="domain" description="Peptidase M60" evidence="2">
    <location>
        <begin position="539"/>
        <end position="838"/>
    </location>
</feature>
<organism evidence="3 4">
    <name type="scientific">Pleurodeles waltl</name>
    <name type="common">Iberian ribbed newt</name>
    <dbReference type="NCBI Taxonomy" id="8319"/>
    <lineage>
        <taxon>Eukaryota</taxon>
        <taxon>Metazoa</taxon>
        <taxon>Chordata</taxon>
        <taxon>Craniata</taxon>
        <taxon>Vertebrata</taxon>
        <taxon>Euteleostomi</taxon>
        <taxon>Amphibia</taxon>
        <taxon>Batrachia</taxon>
        <taxon>Caudata</taxon>
        <taxon>Salamandroidea</taxon>
        <taxon>Salamandridae</taxon>
        <taxon>Pleurodelinae</taxon>
        <taxon>Pleurodeles</taxon>
    </lineage>
</organism>
<dbReference type="SUPFAM" id="SSF52317">
    <property type="entry name" value="Class I glutamine amidotransferase-like"/>
    <property type="match status" value="1"/>
</dbReference>
<dbReference type="FunFam" id="3.40.390.80:FF:000001">
    <property type="entry name" value="TRPM8 channel-associated factor 1"/>
    <property type="match status" value="1"/>
</dbReference>
<gene>
    <name evidence="3" type="ORF">NDU88_005004</name>
</gene>
<dbReference type="GO" id="GO:0005886">
    <property type="term" value="C:plasma membrane"/>
    <property type="evidence" value="ECO:0007669"/>
    <property type="project" value="TreeGrafter"/>
</dbReference>
<proteinExistence type="inferred from homology"/>
<dbReference type="GO" id="GO:0090314">
    <property type="term" value="P:positive regulation of protein targeting to membrane"/>
    <property type="evidence" value="ECO:0007669"/>
    <property type="project" value="TreeGrafter"/>
</dbReference>
<dbReference type="InterPro" id="IPR042279">
    <property type="entry name" value="Pep_M60_3"/>
</dbReference>
<dbReference type="InterPro" id="IPR029062">
    <property type="entry name" value="Class_I_gatase-like"/>
</dbReference>
<accession>A0AAV7L684</accession>
<dbReference type="SMART" id="SM01276">
    <property type="entry name" value="M60-like"/>
    <property type="match status" value="1"/>
</dbReference>
<dbReference type="GO" id="GO:0044325">
    <property type="term" value="F:transmembrane transporter binding"/>
    <property type="evidence" value="ECO:0007669"/>
    <property type="project" value="TreeGrafter"/>
</dbReference>
<evidence type="ECO:0000259" key="2">
    <source>
        <dbReference type="PROSITE" id="PS51723"/>
    </source>
</evidence>
<dbReference type="Gene3D" id="3.40.390.80">
    <property type="entry name" value="Peptidase M60, enhancin-like domain 2"/>
    <property type="match status" value="1"/>
</dbReference>
<reference evidence="3" key="1">
    <citation type="journal article" date="2022" name="bioRxiv">
        <title>Sequencing and chromosome-scale assembly of the giantPleurodeles waltlgenome.</title>
        <authorList>
            <person name="Brown T."/>
            <person name="Elewa A."/>
            <person name="Iarovenko S."/>
            <person name="Subramanian E."/>
            <person name="Araus A.J."/>
            <person name="Petzold A."/>
            <person name="Susuki M."/>
            <person name="Suzuki K.-i.T."/>
            <person name="Hayashi T."/>
            <person name="Toyoda A."/>
            <person name="Oliveira C."/>
            <person name="Osipova E."/>
            <person name="Leigh N.D."/>
            <person name="Simon A."/>
            <person name="Yun M.H."/>
        </authorList>
    </citation>
    <scope>NUCLEOTIDE SEQUENCE</scope>
    <source>
        <strain evidence="3">20211129_DDA</strain>
        <tissue evidence="3">Liver</tissue>
    </source>
</reference>
<evidence type="ECO:0000313" key="3">
    <source>
        <dbReference type="EMBL" id="KAJ1084858.1"/>
    </source>
</evidence>
<dbReference type="InterPro" id="IPR031161">
    <property type="entry name" value="Peptidase_M60_dom"/>
</dbReference>
<dbReference type="PANTHER" id="PTHR15730:SF5">
    <property type="entry name" value="SI:CH211-210B2.2-RELATED"/>
    <property type="match status" value="1"/>
</dbReference>
<dbReference type="Pfam" id="PF13402">
    <property type="entry name" value="Peptidase_M60"/>
    <property type="match status" value="1"/>
</dbReference>
<dbReference type="Proteomes" id="UP001066276">
    <property type="component" value="Chromosome 12"/>
</dbReference>
<dbReference type="Gene3D" id="1.10.390.30">
    <property type="entry name" value="Peptidase M60, enhancin-like domain 3"/>
    <property type="match status" value="1"/>
</dbReference>
<dbReference type="FunFam" id="1.10.390.30:FF:000001">
    <property type="entry name" value="TRPM8 channel-associated factor 1"/>
    <property type="match status" value="1"/>
</dbReference>
<dbReference type="PANTHER" id="PTHR15730">
    <property type="entry name" value="EXPERIMENTAL AUTOIMMUNE PROSTATITIS ANTIGEN 2-RELATED"/>
    <property type="match status" value="1"/>
</dbReference>
<protein>
    <recommendedName>
        <fullName evidence="2">Peptidase M60 domain-containing protein</fullName>
    </recommendedName>
</protein>